<reference evidence="3" key="1">
    <citation type="submission" date="2016-11" db="UniProtKB">
        <authorList>
            <consortium name="WormBaseParasite"/>
        </authorList>
    </citation>
    <scope>IDENTIFICATION</scope>
</reference>
<evidence type="ECO:0000313" key="3">
    <source>
        <dbReference type="WBParaSite" id="L893_g20198.t1"/>
    </source>
</evidence>
<organism evidence="2 3">
    <name type="scientific">Steinernema glaseri</name>
    <dbReference type="NCBI Taxonomy" id="37863"/>
    <lineage>
        <taxon>Eukaryota</taxon>
        <taxon>Metazoa</taxon>
        <taxon>Ecdysozoa</taxon>
        <taxon>Nematoda</taxon>
        <taxon>Chromadorea</taxon>
        <taxon>Rhabditida</taxon>
        <taxon>Tylenchina</taxon>
        <taxon>Panagrolaimomorpha</taxon>
        <taxon>Strongyloidoidea</taxon>
        <taxon>Steinernematidae</taxon>
        <taxon>Steinernema</taxon>
    </lineage>
</organism>
<protein>
    <submittedName>
        <fullName evidence="3">Protein kinase domain-containing protein</fullName>
    </submittedName>
</protein>
<dbReference type="SUPFAM" id="SSF56112">
    <property type="entry name" value="Protein kinase-like (PK-like)"/>
    <property type="match status" value="1"/>
</dbReference>
<dbReference type="WBParaSite" id="L893_g20198.t1">
    <property type="protein sequence ID" value="L893_g20198.t1"/>
    <property type="gene ID" value="L893_g20198"/>
</dbReference>
<feature type="region of interest" description="Disordered" evidence="1">
    <location>
        <begin position="42"/>
        <end position="74"/>
    </location>
</feature>
<name>A0A1I7YVL0_9BILA</name>
<keyword evidence="2" id="KW-1185">Reference proteome</keyword>
<dbReference type="Proteomes" id="UP000095287">
    <property type="component" value="Unplaced"/>
</dbReference>
<proteinExistence type="predicted"/>
<dbReference type="InterPro" id="IPR011009">
    <property type="entry name" value="Kinase-like_dom_sf"/>
</dbReference>
<feature type="compositionally biased region" description="Polar residues" evidence="1">
    <location>
        <begin position="59"/>
        <end position="74"/>
    </location>
</feature>
<dbReference type="Gene3D" id="1.10.510.10">
    <property type="entry name" value="Transferase(Phosphotransferase) domain 1"/>
    <property type="match status" value="1"/>
</dbReference>
<accession>A0A1I7YVL0</accession>
<dbReference type="AlphaFoldDB" id="A0A1I7YVL0"/>
<sequence>MVRYIRPGDKEEADLFDLIQQMLTFEPSARVTLADSLAHPFFERMPSSQKQDSVPGMTPPSSNGDSQQTSQNHL</sequence>
<evidence type="ECO:0000256" key="1">
    <source>
        <dbReference type="SAM" id="MobiDB-lite"/>
    </source>
</evidence>
<evidence type="ECO:0000313" key="2">
    <source>
        <dbReference type="Proteomes" id="UP000095287"/>
    </source>
</evidence>